<dbReference type="EMBL" id="PCWK01000050">
    <property type="protein sequence ID" value="PIR02157.1"/>
    <property type="molecule type" value="Genomic_DNA"/>
</dbReference>
<gene>
    <name evidence="7" type="ORF">COV62_02255</name>
</gene>
<dbReference type="NCBIfam" id="TIGR00374">
    <property type="entry name" value="flippase-like domain"/>
    <property type="match status" value="1"/>
</dbReference>
<accession>A0A2H0MZR6</accession>
<comment type="subcellular location">
    <subcellularLocation>
        <location evidence="1">Cell membrane</location>
        <topology evidence="1">Multi-pass membrane protein</topology>
    </subcellularLocation>
</comment>
<protein>
    <recommendedName>
        <fullName evidence="9">TIGR00374 family protein</fullName>
    </recommendedName>
</protein>
<feature type="transmembrane region" description="Helical" evidence="6">
    <location>
        <begin position="81"/>
        <end position="105"/>
    </location>
</feature>
<keyword evidence="4 6" id="KW-1133">Transmembrane helix</keyword>
<comment type="caution">
    <text evidence="7">The sequence shown here is derived from an EMBL/GenBank/DDBJ whole genome shotgun (WGS) entry which is preliminary data.</text>
</comment>
<dbReference type="PANTHER" id="PTHR40277:SF1">
    <property type="entry name" value="BLL5419 PROTEIN"/>
    <property type="match status" value="1"/>
</dbReference>
<feature type="transmembrane region" description="Helical" evidence="6">
    <location>
        <begin position="281"/>
        <end position="300"/>
    </location>
</feature>
<evidence type="ECO:0000256" key="3">
    <source>
        <dbReference type="ARBA" id="ARBA00022692"/>
    </source>
</evidence>
<feature type="transmembrane region" description="Helical" evidence="6">
    <location>
        <begin position="250"/>
        <end position="272"/>
    </location>
</feature>
<feature type="transmembrane region" description="Helical" evidence="6">
    <location>
        <begin position="223"/>
        <end position="244"/>
    </location>
</feature>
<evidence type="ECO:0000313" key="7">
    <source>
        <dbReference type="EMBL" id="PIR02157.1"/>
    </source>
</evidence>
<dbReference type="GO" id="GO:0005886">
    <property type="term" value="C:plasma membrane"/>
    <property type="evidence" value="ECO:0007669"/>
    <property type="project" value="UniProtKB-SubCell"/>
</dbReference>
<dbReference type="InterPro" id="IPR022791">
    <property type="entry name" value="L-PG_synthase/AglD"/>
</dbReference>
<evidence type="ECO:0000256" key="2">
    <source>
        <dbReference type="ARBA" id="ARBA00022475"/>
    </source>
</evidence>
<evidence type="ECO:0008006" key="9">
    <source>
        <dbReference type="Google" id="ProtNLM"/>
    </source>
</evidence>
<feature type="transmembrane region" description="Helical" evidence="6">
    <location>
        <begin position="126"/>
        <end position="148"/>
    </location>
</feature>
<feature type="transmembrane region" description="Helical" evidence="6">
    <location>
        <begin position="306"/>
        <end position="327"/>
    </location>
</feature>
<dbReference type="AlphaFoldDB" id="A0A2H0MZR6"/>
<keyword evidence="3 6" id="KW-0812">Transmembrane</keyword>
<dbReference type="PANTHER" id="PTHR40277">
    <property type="entry name" value="BLL5419 PROTEIN"/>
    <property type="match status" value="1"/>
</dbReference>
<name>A0A2H0MZR6_9BACT</name>
<evidence type="ECO:0000256" key="6">
    <source>
        <dbReference type="SAM" id="Phobius"/>
    </source>
</evidence>
<feature type="transmembrane region" description="Helical" evidence="6">
    <location>
        <begin position="35"/>
        <end position="61"/>
    </location>
</feature>
<evidence type="ECO:0000256" key="4">
    <source>
        <dbReference type="ARBA" id="ARBA00022989"/>
    </source>
</evidence>
<dbReference type="Pfam" id="PF03706">
    <property type="entry name" value="LPG_synthase_TM"/>
    <property type="match status" value="1"/>
</dbReference>
<feature type="transmembrane region" description="Helical" evidence="6">
    <location>
        <begin position="154"/>
        <end position="174"/>
    </location>
</feature>
<sequence>MIKKLLLFLFSLFIGIGLFIWIGKVVGWEKIKDAFLVFTGWQGLTIFGLTGLMMAVGNWKWKEILRSQNVKISFWRLSEFYLAGFALVFLVPIVVFGGEIFRSYILKEKGLVPWVKGLASIIIDRILEWTTNLAVIFLGILFFLYKIGLPPKNLAIIFGGVFLLFVIGISFFYFKIFKKESIAGIFLRSSGLKNSNHNSSILDVEREIFNFFKPKVRSMWKGFGLSFLRATIMYFRAWLLIVFLGRTIGALPALSVLSFSYLAAMIPIPAALGTHEVIQSFAFNSLGLGTSYATAFTMIIRGAELIFALIGLAFLLRFGLGWLRGLLFEKIDNFNQRVNHENEDSN</sequence>
<evidence type="ECO:0000313" key="8">
    <source>
        <dbReference type="Proteomes" id="UP000231139"/>
    </source>
</evidence>
<organism evidence="7 8">
    <name type="scientific">Candidatus Nealsonbacteria bacterium CG11_big_fil_rev_8_21_14_0_20_35_11</name>
    <dbReference type="NCBI Taxonomy" id="1974713"/>
    <lineage>
        <taxon>Bacteria</taxon>
        <taxon>Candidatus Nealsoniibacteriota</taxon>
    </lineage>
</organism>
<evidence type="ECO:0000256" key="5">
    <source>
        <dbReference type="ARBA" id="ARBA00023136"/>
    </source>
</evidence>
<evidence type="ECO:0000256" key="1">
    <source>
        <dbReference type="ARBA" id="ARBA00004651"/>
    </source>
</evidence>
<reference evidence="7 8" key="1">
    <citation type="submission" date="2017-09" db="EMBL/GenBank/DDBJ databases">
        <title>Depth-based differentiation of microbial function through sediment-hosted aquifers and enrichment of novel symbionts in the deep terrestrial subsurface.</title>
        <authorList>
            <person name="Probst A.J."/>
            <person name="Ladd B."/>
            <person name="Jarett J.K."/>
            <person name="Geller-Mcgrath D.E."/>
            <person name="Sieber C.M."/>
            <person name="Emerson J.B."/>
            <person name="Anantharaman K."/>
            <person name="Thomas B.C."/>
            <person name="Malmstrom R."/>
            <person name="Stieglmeier M."/>
            <person name="Klingl A."/>
            <person name="Woyke T."/>
            <person name="Ryan C.M."/>
            <person name="Banfield J.F."/>
        </authorList>
    </citation>
    <scope>NUCLEOTIDE SEQUENCE [LARGE SCALE GENOMIC DNA]</scope>
    <source>
        <strain evidence="7">CG11_big_fil_rev_8_21_14_0_20_35_11</strain>
    </source>
</reference>
<feature type="transmembrane region" description="Helical" evidence="6">
    <location>
        <begin position="6"/>
        <end position="23"/>
    </location>
</feature>
<keyword evidence="5 6" id="KW-0472">Membrane</keyword>
<dbReference type="Proteomes" id="UP000231139">
    <property type="component" value="Unassembled WGS sequence"/>
</dbReference>
<keyword evidence="2" id="KW-1003">Cell membrane</keyword>
<proteinExistence type="predicted"/>